<gene>
    <name evidence="1" type="ORF">A4V09_03595</name>
</gene>
<dbReference type="Gene3D" id="3.20.20.210">
    <property type="match status" value="1"/>
</dbReference>
<protein>
    <submittedName>
        <fullName evidence="1">Trimethylamine corrinoid protein 2</fullName>
    </submittedName>
</protein>
<name>A0A1C7I9K9_9FIRM</name>
<dbReference type="KEGG" id="byl:A4V09_03595"/>
<accession>A0A1C7I9K9</accession>
<organism evidence="1 2">
    <name type="scientific">Blautia pseudococcoides</name>
    <dbReference type="NCBI Taxonomy" id="1796616"/>
    <lineage>
        <taxon>Bacteria</taxon>
        <taxon>Bacillati</taxon>
        <taxon>Bacillota</taxon>
        <taxon>Clostridia</taxon>
        <taxon>Lachnospirales</taxon>
        <taxon>Lachnospiraceae</taxon>
        <taxon>Blautia</taxon>
    </lineage>
</organism>
<dbReference type="OrthoDB" id="1551307at2"/>
<keyword evidence="2" id="KW-1185">Reference proteome</keyword>
<evidence type="ECO:0000313" key="2">
    <source>
        <dbReference type="Proteomes" id="UP000092574"/>
    </source>
</evidence>
<dbReference type="InterPro" id="IPR038071">
    <property type="entry name" value="UROD/MetE-like_sf"/>
</dbReference>
<reference evidence="1" key="1">
    <citation type="submission" date="2017-04" db="EMBL/GenBank/DDBJ databases">
        <title>Complete Genome Sequences of Twelve Strains of a Stable Defined Moderately Diverse Mouse Microbiota 2 (sDMDMm2).</title>
        <authorList>
            <person name="Uchimura Y."/>
            <person name="Wyss M."/>
            <person name="Brugiroux S."/>
            <person name="Limenitakis J.P."/>
            <person name="Stecher B."/>
            <person name="McCoy K.D."/>
            <person name="Macpherson A.J."/>
        </authorList>
    </citation>
    <scope>NUCLEOTIDE SEQUENCE</scope>
    <source>
        <strain evidence="1">YL58</strain>
    </source>
</reference>
<dbReference type="RefSeq" id="WP_065541146.1">
    <property type="nucleotide sequence ID" value="NZ_CP015405.2"/>
</dbReference>
<dbReference type="EMBL" id="CP015405">
    <property type="protein sequence ID" value="ANU74922.1"/>
    <property type="molecule type" value="Genomic_DNA"/>
</dbReference>
<sequence>MMYKENWEQTREKFKNYWKQQNTGRPLMCVIARKPEIEPYSQGKPVEGGCRDVICQGKYYNLPEELKWKDMDDKYLDADRVVARYRQFCETHEFLGESFPNLDVDFGPGSLAAYLGSDIGFKEDTVWFKSCLEDWEDVPEFKYDPDSKWFQKHLEFVKRCKELVGDDFLIDMPDLMENIDVLASLRGAQDILYDMIDEPEIIEERVKQIEKIYYEYYDRFYEIIKDPQGGNAYTVFQIWGPGRTVKLQCDFSAMMSPTNFRDFILEPLRNQAAKADQVLYHLDGPDAIKHLDAVLEVEGISALQWTSGDAGPDGTLEDWDVIYDKARAAGKSLWIKVYSGEFEDWIKNVDRIVQKYGSHSLFLLFPEMSMEQAQTLLAYADEHWSDVKGTFGN</sequence>
<proteinExistence type="predicted"/>
<evidence type="ECO:0000313" key="1">
    <source>
        <dbReference type="EMBL" id="ANU74922.1"/>
    </source>
</evidence>
<dbReference type="SUPFAM" id="SSF51726">
    <property type="entry name" value="UROD/MetE-like"/>
    <property type="match status" value="1"/>
</dbReference>
<dbReference type="STRING" id="1796616.A4V09_03595"/>
<dbReference type="Proteomes" id="UP000092574">
    <property type="component" value="Chromosome"/>
</dbReference>
<dbReference type="AlphaFoldDB" id="A0A1C7I9K9"/>